<dbReference type="SMART" id="SM00346">
    <property type="entry name" value="HTH_ICLR"/>
    <property type="match status" value="1"/>
</dbReference>
<dbReference type="RefSeq" id="WP_085153637.1">
    <property type="nucleotide sequence ID" value="NZ_AP022612.1"/>
</dbReference>
<evidence type="ECO:0000256" key="2">
    <source>
        <dbReference type="ARBA" id="ARBA00023125"/>
    </source>
</evidence>
<dbReference type="GO" id="GO:0003700">
    <property type="term" value="F:DNA-binding transcription factor activity"/>
    <property type="evidence" value="ECO:0007669"/>
    <property type="project" value="TreeGrafter"/>
</dbReference>
<dbReference type="PROSITE" id="PS51078">
    <property type="entry name" value="ICLR_ED"/>
    <property type="match status" value="1"/>
</dbReference>
<dbReference type="GO" id="GO:0045892">
    <property type="term" value="P:negative regulation of DNA-templated transcription"/>
    <property type="evidence" value="ECO:0007669"/>
    <property type="project" value="TreeGrafter"/>
</dbReference>
<evidence type="ECO:0000313" key="5">
    <source>
        <dbReference type="Proteomes" id="UP000466931"/>
    </source>
</evidence>
<dbReference type="EMBL" id="AP022612">
    <property type="protein sequence ID" value="BBZ36436.1"/>
    <property type="molecule type" value="Genomic_DNA"/>
</dbReference>
<name>A0A7I7Y465_9MYCO</name>
<dbReference type="InterPro" id="IPR029016">
    <property type="entry name" value="GAF-like_dom_sf"/>
</dbReference>
<dbReference type="InterPro" id="IPR011991">
    <property type="entry name" value="ArsR-like_HTH"/>
</dbReference>
<dbReference type="OrthoDB" id="9807558at2"/>
<reference evidence="4" key="1">
    <citation type="journal article" date="2019" name="Emerg. Microbes Infect.">
        <title>Comprehensive subspecies identification of 175 nontuberculous mycobacteria species based on 7547 genomic profiles.</title>
        <authorList>
            <person name="Matsumoto Y."/>
            <person name="Kinjo T."/>
            <person name="Motooka D."/>
            <person name="Nabeya D."/>
            <person name="Jung N."/>
            <person name="Uechi K."/>
            <person name="Horii T."/>
            <person name="Iida T."/>
            <person name="Fujita J."/>
            <person name="Nakamura S."/>
        </authorList>
    </citation>
    <scope>NUCLEOTIDE SEQUENCE [LARGE SCALE GENOMIC DNA]</scope>
    <source>
        <strain evidence="4">JCM 13671</strain>
    </source>
</reference>
<dbReference type="Pfam" id="PF01614">
    <property type="entry name" value="IclR_C"/>
    <property type="match status" value="1"/>
</dbReference>
<sequence length="259" mass="27664">MTSRADSSKRAAPDHSVELIAKADEVLELLLSTPSLTVAQIAEGVGMPRPSVYRLLSTLETVGFVRPTAAGNRYHLGLRLFELGQIASARNPLVNQARPAMEDLARVTGESVFLTVRRGDEALCLARIAGARTALMVLEAGTKLPLHVGAGPRMLLASSDDADIEDYLERCALTAEPPYQLQDVDHLREQLRTARENGYSLSEEDVVPGVATIAAPLRNRQGATIAALSVGGAHDVVIGGDPTRLARTIVEAAESIQLE</sequence>
<dbReference type="InterPro" id="IPR014757">
    <property type="entry name" value="Tscrpt_reg_IclR_C"/>
</dbReference>
<dbReference type="SUPFAM" id="SSF55781">
    <property type="entry name" value="GAF domain-like"/>
    <property type="match status" value="1"/>
</dbReference>
<dbReference type="AlphaFoldDB" id="A0A7I7Y465"/>
<dbReference type="InterPro" id="IPR005471">
    <property type="entry name" value="Tscrpt_reg_IclR_N"/>
</dbReference>
<organism evidence="4 5">
    <name type="scientific">Mycolicibacterium confluentis</name>
    <dbReference type="NCBI Taxonomy" id="28047"/>
    <lineage>
        <taxon>Bacteria</taxon>
        <taxon>Bacillati</taxon>
        <taxon>Actinomycetota</taxon>
        <taxon>Actinomycetes</taxon>
        <taxon>Mycobacteriales</taxon>
        <taxon>Mycobacteriaceae</taxon>
        <taxon>Mycolicibacterium</taxon>
    </lineage>
</organism>
<gene>
    <name evidence="4" type="ORF">MCNF_50410</name>
</gene>
<dbReference type="Pfam" id="PF09339">
    <property type="entry name" value="HTH_IclR"/>
    <property type="match status" value="1"/>
</dbReference>
<accession>A0A7I7Y465</accession>
<dbReference type="InterPro" id="IPR036390">
    <property type="entry name" value="WH_DNA-bd_sf"/>
</dbReference>
<dbReference type="InterPro" id="IPR050707">
    <property type="entry name" value="HTH_MetabolicPath_Reg"/>
</dbReference>
<dbReference type="Gene3D" id="3.30.450.40">
    <property type="match status" value="1"/>
</dbReference>
<dbReference type="Gene3D" id="1.10.10.10">
    <property type="entry name" value="Winged helix-like DNA-binding domain superfamily/Winged helix DNA-binding domain"/>
    <property type="match status" value="1"/>
</dbReference>
<dbReference type="PROSITE" id="PS51077">
    <property type="entry name" value="HTH_ICLR"/>
    <property type="match status" value="1"/>
</dbReference>
<dbReference type="CDD" id="cd00090">
    <property type="entry name" value="HTH_ARSR"/>
    <property type="match status" value="1"/>
</dbReference>
<dbReference type="InterPro" id="IPR036388">
    <property type="entry name" value="WH-like_DNA-bd_sf"/>
</dbReference>
<evidence type="ECO:0000256" key="1">
    <source>
        <dbReference type="ARBA" id="ARBA00023015"/>
    </source>
</evidence>
<keyword evidence="5" id="KW-1185">Reference proteome</keyword>
<dbReference type="GO" id="GO:0003677">
    <property type="term" value="F:DNA binding"/>
    <property type="evidence" value="ECO:0007669"/>
    <property type="project" value="UniProtKB-KW"/>
</dbReference>
<proteinExistence type="predicted"/>
<keyword evidence="2" id="KW-0238">DNA-binding</keyword>
<evidence type="ECO:0000256" key="3">
    <source>
        <dbReference type="ARBA" id="ARBA00023163"/>
    </source>
</evidence>
<keyword evidence="1" id="KW-0805">Transcription regulation</keyword>
<dbReference type="SUPFAM" id="SSF46785">
    <property type="entry name" value="Winged helix' DNA-binding domain"/>
    <property type="match status" value="1"/>
</dbReference>
<keyword evidence="3" id="KW-0804">Transcription</keyword>
<dbReference type="PANTHER" id="PTHR30136">
    <property type="entry name" value="HELIX-TURN-HELIX TRANSCRIPTIONAL REGULATOR, ICLR FAMILY"/>
    <property type="match status" value="1"/>
</dbReference>
<dbReference type="PANTHER" id="PTHR30136:SF35">
    <property type="entry name" value="HTH-TYPE TRANSCRIPTIONAL REGULATOR RV1719"/>
    <property type="match status" value="1"/>
</dbReference>
<reference evidence="4" key="2">
    <citation type="submission" date="2020-02" db="EMBL/GenBank/DDBJ databases">
        <authorList>
            <person name="Matsumoto Y."/>
            <person name="Motooka D."/>
            <person name="Nakamura S."/>
        </authorList>
    </citation>
    <scope>NUCLEOTIDE SEQUENCE</scope>
    <source>
        <strain evidence="4">JCM 13671</strain>
    </source>
</reference>
<protein>
    <submittedName>
        <fullName evidence="4">Uncharacterized protein</fullName>
    </submittedName>
</protein>
<evidence type="ECO:0000313" key="4">
    <source>
        <dbReference type="EMBL" id="BBZ36436.1"/>
    </source>
</evidence>
<dbReference type="Proteomes" id="UP000466931">
    <property type="component" value="Chromosome"/>
</dbReference>